<dbReference type="GO" id="GO:0006302">
    <property type="term" value="P:double-strand break repair"/>
    <property type="evidence" value="ECO:0007669"/>
    <property type="project" value="TreeGrafter"/>
</dbReference>
<dbReference type="GO" id="GO:0003887">
    <property type="term" value="F:DNA-directed DNA polymerase activity"/>
    <property type="evidence" value="ECO:0007669"/>
    <property type="project" value="UniProtKB-EC"/>
</dbReference>
<dbReference type="OrthoDB" id="4414061at2"/>
<dbReference type="Proteomes" id="UP000422989">
    <property type="component" value="Chromosome"/>
</dbReference>
<dbReference type="RefSeq" id="WP_156241251.1">
    <property type="nucleotide sequence ID" value="NZ_BAAAZL010000002.1"/>
</dbReference>
<dbReference type="EMBL" id="CP032550">
    <property type="protein sequence ID" value="QGU26847.1"/>
    <property type="molecule type" value="Genomic_DNA"/>
</dbReference>
<dbReference type="CDD" id="cd06444">
    <property type="entry name" value="DNA_pol_A"/>
    <property type="match status" value="1"/>
</dbReference>
<evidence type="ECO:0000256" key="2">
    <source>
        <dbReference type="ARBA" id="ARBA00022705"/>
    </source>
</evidence>
<keyword evidence="5" id="KW-0378">Hydrolase</keyword>
<keyword evidence="5" id="KW-0269">Exonuclease</keyword>
<name>A0A6I6E272_9MICO</name>
<comment type="catalytic activity">
    <reaction evidence="3">
        <text>DNA(n) + a 2'-deoxyribonucleoside 5'-triphosphate = DNA(n+1) + diphosphate</text>
        <dbReference type="Rhea" id="RHEA:22508"/>
        <dbReference type="Rhea" id="RHEA-COMP:17339"/>
        <dbReference type="Rhea" id="RHEA-COMP:17340"/>
        <dbReference type="ChEBI" id="CHEBI:33019"/>
        <dbReference type="ChEBI" id="CHEBI:61560"/>
        <dbReference type="ChEBI" id="CHEBI:173112"/>
        <dbReference type="EC" id="2.7.7.7"/>
    </reaction>
</comment>
<evidence type="ECO:0000256" key="3">
    <source>
        <dbReference type="ARBA" id="ARBA00049244"/>
    </source>
</evidence>
<keyword evidence="5" id="KW-0540">Nuclease</keyword>
<dbReference type="GO" id="GO:0006261">
    <property type="term" value="P:DNA-templated DNA replication"/>
    <property type="evidence" value="ECO:0007669"/>
    <property type="project" value="InterPro"/>
</dbReference>
<evidence type="ECO:0000259" key="4">
    <source>
        <dbReference type="SMART" id="SM00482"/>
    </source>
</evidence>
<keyword evidence="2" id="KW-0235">DNA replication</keyword>
<dbReference type="Gene3D" id="1.10.150.20">
    <property type="entry name" value="5' to 3' exonuclease, C-terminal subdomain"/>
    <property type="match status" value="1"/>
</dbReference>
<dbReference type="NCBIfam" id="NF011538">
    <property type="entry name" value="PRK14975.1-1"/>
    <property type="match status" value="1"/>
</dbReference>
<dbReference type="EC" id="2.7.7.7" evidence="1"/>
<dbReference type="PANTHER" id="PTHR10133:SF27">
    <property type="entry name" value="DNA POLYMERASE NU"/>
    <property type="match status" value="1"/>
</dbReference>
<dbReference type="AlphaFoldDB" id="A0A6I6E272"/>
<organism evidence="5 6">
    <name type="scientific">Microbacterium oryzae</name>
    <dbReference type="NCBI Taxonomy" id="743009"/>
    <lineage>
        <taxon>Bacteria</taxon>
        <taxon>Bacillati</taxon>
        <taxon>Actinomycetota</taxon>
        <taxon>Actinomycetes</taxon>
        <taxon>Micrococcales</taxon>
        <taxon>Microbacteriaceae</taxon>
        <taxon>Microbacterium</taxon>
    </lineage>
</organism>
<keyword evidence="6" id="KW-1185">Reference proteome</keyword>
<reference evidence="5 6" key="1">
    <citation type="submission" date="2018-09" db="EMBL/GenBank/DDBJ databases">
        <title>Whole genome sequencing of Microbacterium oryzae strain MB-10T.</title>
        <authorList>
            <person name="Das S.K."/>
        </authorList>
    </citation>
    <scope>NUCLEOTIDE SEQUENCE [LARGE SCALE GENOMIC DNA]</scope>
    <source>
        <strain evidence="5 6">MB-10</strain>
    </source>
</reference>
<dbReference type="PANTHER" id="PTHR10133">
    <property type="entry name" value="DNA POLYMERASE I"/>
    <property type="match status" value="1"/>
</dbReference>
<evidence type="ECO:0000256" key="1">
    <source>
        <dbReference type="ARBA" id="ARBA00012417"/>
    </source>
</evidence>
<dbReference type="InterPro" id="IPR002298">
    <property type="entry name" value="DNA_polymerase_A"/>
</dbReference>
<evidence type="ECO:0000313" key="5">
    <source>
        <dbReference type="EMBL" id="QGU26847.1"/>
    </source>
</evidence>
<dbReference type="GO" id="GO:0003677">
    <property type="term" value="F:DNA binding"/>
    <property type="evidence" value="ECO:0007669"/>
    <property type="project" value="InterPro"/>
</dbReference>
<evidence type="ECO:0000313" key="6">
    <source>
        <dbReference type="Proteomes" id="UP000422989"/>
    </source>
</evidence>
<gene>
    <name evidence="5" type="ORF">D7D94_03580</name>
</gene>
<dbReference type="SUPFAM" id="SSF56672">
    <property type="entry name" value="DNA/RNA polymerases"/>
    <property type="match status" value="1"/>
</dbReference>
<feature type="domain" description="DNA-directed DNA polymerase family A palm" evidence="4">
    <location>
        <begin position="318"/>
        <end position="538"/>
    </location>
</feature>
<dbReference type="Gene3D" id="3.30.70.370">
    <property type="match status" value="1"/>
</dbReference>
<proteinExistence type="predicted"/>
<dbReference type="GO" id="GO:0004527">
    <property type="term" value="F:exonuclease activity"/>
    <property type="evidence" value="ECO:0007669"/>
    <property type="project" value="UniProtKB-KW"/>
</dbReference>
<dbReference type="Pfam" id="PF00476">
    <property type="entry name" value="DNA_pol_A"/>
    <property type="match status" value="1"/>
</dbReference>
<dbReference type="KEGG" id="moj:D7D94_03580"/>
<protein>
    <recommendedName>
        <fullName evidence="1">DNA-directed DNA polymerase</fullName>
        <ecNumber evidence="1">2.7.7.7</ecNumber>
    </recommendedName>
</protein>
<dbReference type="InterPro" id="IPR043502">
    <property type="entry name" value="DNA/RNA_pol_sf"/>
</dbReference>
<accession>A0A6I6E272</accession>
<dbReference type="SMART" id="SM00482">
    <property type="entry name" value="POLAc"/>
    <property type="match status" value="1"/>
</dbReference>
<sequence>MRVHPRSHRGVRALTPSVALGREGDAVVAVSLDEGAVRERVADAADGRGLAAWVSQREARDRPRWVWSDTASWYPRLLEHGVRVERCDDLRLRHRILHHAVTSDAPAHPWDAAPLDAEPAAAPALFEVAPRADESALDDLAATVAEWRAQQELGARAIDPGRMRLLLAAESAGALVAAEMRAAGIPWDARRHDELLTAALGARRAGGLPVRMDEAAAQVREALGDPRASLDSPPKLLRALRSVGVFVDSTSKWELRQHDHPVVAPLLEYKRMARLLAANGWGWLDEWVHEGRFRPVYIPGGVVTGRWASSGGGALQIPRSLREAVRADPGWRIVSADVAQLEPRVLAAMARDERMARAAAGADLYEGVVASGAVSTRAEAKSAVLGAMYGATQGDAGRLVPRLRKVFPDAMELVDAAARTGEDGGVVRTWLGRTSPAPEEAWRQLQSEASGAEASAALVAGARRTARDRGRFTRNFIVQGSAAEWSLAWLADLRLRLTALGAVSEGEAAAASGPAFARRPHLAFFLHDEVLVHTPEAYAEDVATAIRAAADSAGRLLFGEFPIDFPLDVHIERSAAK</sequence>
<dbReference type="InterPro" id="IPR001098">
    <property type="entry name" value="DNA-dir_DNA_pol_A_palm_dom"/>
</dbReference>